<keyword evidence="4" id="KW-0805">Transcription regulation</keyword>
<keyword evidence="6" id="KW-0804">Transcription</keyword>
<dbReference type="Pfam" id="PF01475">
    <property type="entry name" value="FUR"/>
    <property type="match status" value="1"/>
</dbReference>
<dbReference type="InterPro" id="IPR002481">
    <property type="entry name" value="FUR"/>
</dbReference>
<dbReference type="InterPro" id="IPR036388">
    <property type="entry name" value="WH-like_DNA-bd_sf"/>
</dbReference>
<dbReference type="GO" id="GO:0000976">
    <property type="term" value="F:transcription cis-regulatory region binding"/>
    <property type="evidence" value="ECO:0007669"/>
    <property type="project" value="TreeGrafter"/>
</dbReference>
<keyword evidence="7" id="KW-0479">Metal-binding</keyword>
<accession>A0A6P1M9U2</accession>
<evidence type="ECO:0000256" key="1">
    <source>
        <dbReference type="ARBA" id="ARBA00007957"/>
    </source>
</evidence>
<keyword evidence="3 7" id="KW-0862">Zinc</keyword>
<sequence>MRKKSDVQAILKRAEAYCMEQGLRFTDGRAVVLREVVRQRTPVKAYDVLQTISADKARPMPPVVYRALDFWTSHGFLHRIESLNAYTACTHPGCGHDCQIFVCSKCGRVSEICDEKLIEKIGHKAESLGFRIEHLSVEATGSCPDCR</sequence>
<evidence type="ECO:0000313" key="9">
    <source>
        <dbReference type="EMBL" id="QHI68346.1"/>
    </source>
</evidence>
<feature type="binding site" evidence="8">
    <location>
        <position position="119"/>
    </location>
    <ligand>
        <name>Fe cation</name>
        <dbReference type="ChEBI" id="CHEBI:24875"/>
    </ligand>
</feature>
<evidence type="ECO:0000256" key="4">
    <source>
        <dbReference type="ARBA" id="ARBA00023015"/>
    </source>
</evidence>
<evidence type="ECO:0000256" key="5">
    <source>
        <dbReference type="ARBA" id="ARBA00023125"/>
    </source>
</evidence>
<dbReference type="Gene3D" id="1.10.10.10">
    <property type="entry name" value="Winged helix-like DNA-binding domain superfamily/Winged helix DNA-binding domain"/>
    <property type="match status" value="1"/>
</dbReference>
<dbReference type="PANTHER" id="PTHR33202:SF6">
    <property type="entry name" value="ZINC UPTAKE REGULATION PROTEIN"/>
    <property type="match status" value="1"/>
</dbReference>
<dbReference type="GO" id="GO:1900376">
    <property type="term" value="P:regulation of secondary metabolite biosynthetic process"/>
    <property type="evidence" value="ECO:0007669"/>
    <property type="project" value="TreeGrafter"/>
</dbReference>
<comment type="cofactor">
    <cofactor evidence="7">
        <name>Zn(2+)</name>
        <dbReference type="ChEBI" id="CHEBI:29105"/>
    </cofactor>
    <text evidence="7">Binds 1 zinc ion per subunit.</text>
</comment>
<evidence type="ECO:0000256" key="6">
    <source>
        <dbReference type="ARBA" id="ARBA00023163"/>
    </source>
</evidence>
<dbReference type="GO" id="GO:0003700">
    <property type="term" value="F:DNA-binding transcription factor activity"/>
    <property type="evidence" value="ECO:0007669"/>
    <property type="project" value="InterPro"/>
</dbReference>
<evidence type="ECO:0000313" key="10">
    <source>
        <dbReference type="Proteomes" id="UP000464954"/>
    </source>
</evidence>
<dbReference type="SUPFAM" id="SSF46785">
    <property type="entry name" value="Winged helix' DNA-binding domain"/>
    <property type="match status" value="1"/>
</dbReference>
<gene>
    <name evidence="9" type="ORF">GT409_02365</name>
</gene>
<evidence type="ECO:0000256" key="3">
    <source>
        <dbReference type="ARBA" id="ARBA00022833"/>
    </source>
</evidence>
<name>A0A6P1M9U2_9BACT</name>
<dbReference type="EMBL" id="CP047593">
    <property type="protein sequence ID" value="QHI68346.1"/>
    <property type="molecule type" value="Genomic_DNA"/>
</dbReference>
<evidence type="ECO:0000256" key="7">
    <source>
        <dbReference type="PIRSR" id="PIRSR602481-1"/>
    </source>
</evidence>
<dbReference type="PANTHER" id="PTHR33202">
    <property type="entry name" value="ZINC UPTAKE REGULATION PROTEIN"/>
    <property type="match status" value="1"/>
</dbReference>
<feature type="binding site" evidence="7">
    <location>
        <position position="106"/>
    </location>
    <ligand>
        <name>Zn(2+)</name>
        <dbReference type="ChEBI" id="CHEBI:29105"/>
    </ligand>
</feature>
<dbReference type="Gene3D" id="3.30.1490.190">
    <property type="match status" value="1"/>
</dbReference>
<dbReference type="GO" id="GO:0005829">
    <property type="term" value="C:cytosol"/>
    <property type="evidence" value="ECO:0007669"/>
    <property type="project" value="TreeGrafter"/>
</dbReference>
<dbReference type="GO" id="GO:0045892">
    <property type="term" value="P:negative regulation of DNA-templated transcription"/>
    <property type="evidence" value="ECO:0007669"/>
    <property type="project" value="TreeGrafter"/>
</dbReference>
<dbReference type="InterPro" id="IPR036390">
    <property type="entry name" value="WH_DNA-bd_sf"/>
</dbReference>
<dbReference type="GO" id="GO:0008270">
    <property type="term" value="F:zinc ion binding"/>
    <property type="evidence" value="ECO:0007669"/>
    <property type="project" value="TreeGrafter"/>
</dbReference>
<evidence type="ECO:0000256" key="2">
    <source>
        <dbReference type="ARBA" id="ARBA00022491"/>
    </source>
</evidence>
<keyword evidence="2" id="KW-0678">Repressor</keyword>
<evidence type="ECO:0000256" key="8">
    <source>
        <dbReference type="PIRSR" id="PIRSR602481-2"/>
    </source>
</evidence>
<comment type="similarity">
    <text evidence="1">Belongs to the Fur family.</text>
</comment>
<keyword evidence="8" id="KW-0408">Iron</keyword>
<feature type="binding site" evidence="7">
    <location>
        <position position="146"/>
    </location>
    <ligand>
        <name>Zn(2+)</name>
        <dbReference type="ChEBI" id="CHEBI:29105"/>
    </ligand>
</feature>
<keyword evidence="10" id="KW-1185">Reference proteome</keyword>
<keyword evidence="5" id="KW-0238">DNA-binding</keyword>
<organism evidence="9 10">
    <name type="scientific">Tichowtungia aerotolerans</name>
    <dbReference type="NCBI Taxonomy" id="2697043"/>
    <lineage>
        <taxon>Bacteria</taxon>
        <taxon>Pseudomonadati</taxon>
        <taxon>Kiritimatiellota</taxon>
        <taxon>Tichowtungiia</taxon>
        <taxon>Tichowtungiales</taxon>
        <taxon>Tichowtungiaceae</taxon>
        <taxon>Tichowtungia</taxon>
    </lineage>
</organism>
<feature type="binding site" evidence="7">
    <location>
        <position position="103"/>
    </location>
    <ligand>
        <name>Zn(2+)</name>
        <dbReference type="ChEBI" id="CHEBI:29105"/>
    </ligand>
</feature>
<dbReference type="InterPro" id="IPR043135">
    <property type="entry name" value="Fur_C"/>
</dbReference>
<reference evidence="9 10" key="1">
    <citation type="submission" date="2020-01" db="EMBL/GenBank/DDBJ databases">
        <title>Ponticoccus aerotolerans gen. nov., sp. nov., an anaerobic bacterium and proposal of Ponticoccusceae fam. nov., Ponticoccusles ord. nov. and Ponticoccuse classis nov. in the phylum Kiritimatiellaeota.</title>
        <authorList>
            <person name="Zhou L.Y."/>
            <person name="Du Z.J."/>
        </authorList>
    </citation>
    <scope>NUCLEOTIDE SEQUENCE [LARGE SCALE GENOMIC DNA]</scope>
    <source>
        <strain evidence="9 10">S-5007</strain>
    </source>
</reference>
<proteinExistence type="inferred from homology"/>
<feature type="binding site" evidence="7">
    <location>
        <position position="143"/>
    </location>
    <ligand>
        <name>Zn(2+)</name>
        <dbReference type="ChEBI" id="CHEBI:29105"/>
    </ligand>
</feature>
<dbReference type="RefSeq" id="WP_160626576.1">
    <property type="nucleotide sequence ID" value="NZ_CP047593.1"/>
</dbReference>
<dbReference type="KEGG" id="taer:GT409_02365"/>
<protein>
    <submittedName>
        <fullName evidence="9">Transcriptional repressor</fullName>
    </submittedName>
</protein>
<dbReference type="AlphaFoldDB" id="A0A6P1M9U2"/>
<comment type="cofactor">
    <cofactor evidence="8">
        <name>Mn(2+)</name>
        <dbReference type="ChEBI" id="CHEBI:29035"/>
    </cofactor>
    <cofactor evidence="8">
        <name>Fe(2+)</name>
        <dbReference type="ChEBI" id="CHEBI:29033"/>
    </cofactor>
    <text evidence="8">Binds 1 Mn(2+) or Fe(2+) ion per subunit.</text>
</comment>
<dbReference type="Proteomes" id="UP000464954">
    <property type="component" value="Chromosome"/>
</dbReference>